<dbReference type="OrthoDB" id="1921208at2759"/>
<dbReference type="CDD" id="cd00920">
    <property type="entry name" value="Cupredoxin"/>
    <property type="match status" value="2"/>
</dbReference>
<keyword evidence="1" id="KW-0812">Transmembrane</keyword>
<dbReference type="InterPro" id="IPR008972">
    <property type="entry name" value="Cupredoxin"/>
</dbReference>
<dbReference type="Proteomes" id="UP000027195">
    <property type="component" value="Unassembled WGS sequence"/>
</dbReference>
<keyword evidence="2" id="KW-0732">Signal</keyword>
<evidence type="ECO:0000256" key="2">
    <source>
        <dbReference type="SAM" id="SignalP"/>
    </source>
</evidence>
<dbReference type="PANTHER" id="PTHR34883">
    <property type="entry name" value="SERINE-RICH PROTEIN, PUTATIVE-RELATED-RELATED"/>
    <property type="match status" value="1"/>
</dbReference>
<dbReference type="EMBL" id="KL198051">
    <property type="protein sequence ID" value="KDQ12371.1"/>
    <property type="molecule type" value="Genomic_DNA"/>
</dbReference>
<gene>
    <name evidence="3" type="ORF">BOTBODRAFT_34670</name>
</gene>
<dbReference type="InterPro" id="IPR052953">
    <property type="entry name" value="Ser-rich/MCO-related"/>
</dbReference>
<sequence>MLHLLRVALLALPLAYAQMTHTVVVGGPGVLLFDPQNITAAVGDTVLFSFRQKNHTATQSSFASPCKRLLSPDGLTATGFDSGFQPVPDNQTASFPEASFVVQDTNPIWIYCRQTGHCQSGMVFSVNAAATGNTFDAFKALAVANGTSTTAATPTAAPSVVTVTQTITLGANTWTTTYGSYPGSGNPTPAPQPVVHTVIVGGTGQLVYTPDRVVAQPRDIISFQFKSKNHTATQSTFANPCRKLEQTSTTGQIGFDSGFMPSTDTTSPLPSFNITVNDTAPIWVYCRQAGHCGQGMVFAVNSVESGPNNFSAFQALAKQLNGSSSTGNSTSSSNGAGASGKMMLKNSRAALSVAAAGVLGGIAVLFL</sequence>
<dbReference type="PANTHER" id="PTHR34883:SF4">
    <property type="entry name" value="CUPREDOXIN"/>
    <property type="match status" value="1"/>
</dbReference>
<feature type="signal peptide" evidence="2">
    <location>
        <begin position="1"/>
        <end position="17"/>
    </location>
</feature>
<evidence type="ECO:0000313" key="3">
    <source>
        <dbReference type="EMBL" id="KDQ12371.1"/>
    </source>
</evidence>
<evidence type="ECO:0000256" key="1">
    <source>
        <dbReference type="SAM" id="Phobius"/>
    </source>
</evidence>
<proteinExistence type="predicted"/>
<feature type="transmembrane region" description="Helical" evidence="1">
    <location>
        <begin position="349"/>
        <end position="366"/>
    </location>
</feature>
<reference evidence="4" key="1">
    <citation type="journal article" date="2014" name="Proc. Natl. Acad. Sci. U.S.A.">
        <title>Extensive sampling of basidiomycete genomes demonstrates inadequacy of the white-rot/brown-rot paradigm for wood decay fungi.</title>
        <authorList>
            <person name="Riley R."/>
            <person name="Salamov A.A."/>
            <person name="Brown D.W."/>
            <person name="Nagy L.G."/>
            <person name="Floudas D."/>
            <person name="Held B.W."/>
            <person name="Levasseur A."/>
            <person name="Lombard V."/>
            <person name="Morin E."/>
            <person name="Otillar R."/>
            <person name="Lindquist E.A."/>
            <person name="Sun H."/>
            <person name="LaButti K.M."/>
            <person name="Schmutz J."/>
            <person name="Jabbour D."/>
            <person name="Luo H."/>
            <person name="Baker S.E."/>
            <person name="Pisabarro A.G."/>
            <person name="Walton J.D."/>
            <person name="Blanchette R.A."/>
            <person name="Henrissat B."/>
            <person name="Martin F."/>
            <person name="Cullen D."/>
            <person name="Hibbett D.S."/>
            <person name="Grigoriev I.V."/>
        </authorList>
    </citation>
    <scope>NUCLEOTIDE SEQUENCE [LARGE SCALE GENOMIC DNA]</scope>
    <source>
        <strain evidence="4">FD-172 SS1</strain>
    </source>
</reference>
<evidence type="ECO:0008006" key="5">
    <source>
        <dbReference type="Google" id="ProtNLM"/>
    </source>
</evidence>
<keyword evidence="1" id="KW-0472">Membrane</keyword>
<dbReference type="InParanoid" id="A0A067MLD6"/>
<accession>A0A067MLD6</accession>
<evidence type="ECO:0000313" key="4">
    <source>
        <dbReference type="Proteomes" id="UP000027195"/>
    </source>
</evidence>
<keyword evidence="1" id="KW-1133">Transmembrane helix</keyword>
<dbReference type="SUPFAM" id="SSF49503">
    <property type="entry name" value="Cupredoxins"/>
    <property type="match status" value="2"/>
</dbReference>
<dbReference type="STRING" id="930990.A0A067MLD6"/>
<keyword evidence="4" id="KW-1185">Reference proteome</keyword>
<dbReference type="Gene3D" id="2.60.40.420">
    <property type="entry name" value="Cupredoxins - blue copper proteins"/>
    <property type="match status" value="2"/>
</dbReference>
<dbReference type="HOGENOM" id="CLU_060348_0_0_1"/>
<name>A0A067MLD6_BOTB1</name>
<organism evidence="3 4">
    <name type="scientific">Botryobasidium botryosum (strain FD-172 SS1)</name>
    <dbReference type="NCBI Taxonomy" id="930990"/>
    <lineage>
        <taxon>Eukaryota</taxon>
        <taxon>Fungi</taxon>
        <taxon>Dikarya</taxon>
        <taxon>Basidiomycota</taxon>
        <taxon>Agaricomycotina</taxon>
        <taxon>Agaricomycetes</taxon>
        <taxon>Cantharellales</taxon>
        <taxon>Botryobasidiaceae</taxon>
        <taxon>Botryobasidium</taxon>
    </lineage>
</organism>
<feature type="chain" id="PRO_5001641475" description="Phytocyanin domain-containing protein" evidence="2">
    <location>
        <begin position="18"/>
        <end position="367"/>
    </location>
</feature>
<dbReference type="AlphaFoldDB" id="A0A067MLD6"/>
<protein>
    <recommendedName>
        <fullName evidence="5">Phytocyanin domain-containing protein</fullName>
    </recommendedName>
</protein>